<keyword evidence="11" id="KW-0408">Iron</keyword>
<dbReference type="InterPro" id="IPR010255">
    <property type="entry name" value="Haem_peroxidase_sf"/>
</dbReference>
<keyword evidence="15" id="KW-1185">Reference proteome</keyword>
<name>A0A7I7KRG6_9MYCO</name>
<proteinExistence type="predicted"/>
<keyword evidence="9" id="KW-0223">Dioxygenase</keyword>
<evidence type="ECO:0000256" key="6">
    <source>
        <dbReference type="ARBA" id="ARBA00022767"/>
    </source>
</evidence>
<dbReference type="AlphaFoldDB" id="A0A7I7KRG6"/>
<dbReference type="GO" id="GO:0046872">
    <property type="term" value="F:metal ion binding"/>
    <property type="evidence" value="ECO:0007669"/>
    <property type="project" value="UniProtKB-KW"/>
</dbReference>
<dbReference type="GO" id="GO:0004601">
    <property type="term" value="F:peroxidase activity"/>
    <property type="evidence" value="ECO:0007669"/>
    <property type="project" value="UniProtKB-KW"/>
</dbReference>
<dbReference type="GO" id="GO:0006633">
    <property type="term" value="P:fatty acid biosynthetic process"/>
    <property type="evidence" value="ECO:0007669"/>
    <property type="project" value="UniProtKB-KW"/>
</dbReference>
<dbReference type="PANTHER" id="PTHR11903">
    <property type="entry name" value="PROSTAGLANDIN G/H SYNTHASE"/>
    <property type="match status" value="1"/>
</dbReference>
<evidence type="ECO:0000313" key="14">
    <source>
        <dbReference type="EMBL" id="BBX44171.1"/>
    </source>
</evidence>
<dbReference type="InterPro" id="IPR034815">
    <property type="entry name" value="A_dioxygenase"/>
</dbReference>
<reference evidence="14 15" key="1">
    <citation type="journal article" date="2019" name="Emerg. Microbes Infect.">
        <title>Comprehensive subspecies identification of 175 nontuberculous mycobacteria species based on 7547 genomic profiles.</title>
        <authorList>
            <person name="Matsumoto Y."/>
            <person name="Kinjo T."/>
            <person name="Motooka D."/>
            <person name="Nabeya D."/>
            <person name="Jung N."/>
            <person name="Uechi K."/>
            <person name="Horii T."/>
            <person name="Iida T."/>
            <person name="Fujita J."/>
            <person name="Nakamura S."/>
        </authorList>
    </citation>
    <scope>NUCLEOTIDE SEQUENCE [LARGE SCALE GENOMIC DNA]</scope>
    <source>
        <strain evidence="14 15">JCM 12404</strain>
    </source>
</reference>
<evidence type="ECO:0000256" key="2">
    <source>
        <dbReference type="ARBA" id="ARBA00022516"/>
    </source>
</evidence>
<keyword evidence="2" id="KW-0444">Lipid biosynthesis</keyword>
<evidence type="ECO:0000256" key="3">
    <source>
        <dbReference type="ARBA" id="ARBA00022559"/>
    </source>
</evidence>
<dbReference type="KEGG" id="mcoo:MCOO_01860"/>
<dbReference type="Proteomes" id="UP000465866">
    <property type="component" value="Chromosome"/>
</dbReference>
<evidence type="ECO:0000256" key="8">
    <source>
        <dbReference type="ARBA" id="ARBA00022832"/>
    </source>
</evidence>
<dbReference type="GO" id="GO:0031408">
    <property type="term" value="P:oxylipin biosynthetic process"/>
    <property type="evidence" value="ECO:0007669"/>
    <property type="project" value="UniProtKB-KW"/>
</dbReference>
<dbReference type="GO" id="GO:0016702">
    <property type="term" value="F:oxidoreductase activity, acting on single donors with incorporation of molecular oxygen, incorporation of two atoms of oxygen"/>
    <property type="evidence" value="ECO:0007669"/>
    <property type="project" value="TreeGrafter"/>
</dbReference>
<dbReference type="InterPro" id="IPR037120">
    <property type="entry name" value="Haem_peroxidase_sf_animal"/>
</dbReference>
<keyword evidence="5" id="KW-0479">Metal-binding</keyword>
<dbReference type="GO" id="GO:0006979">
    <property type="term" value="P:response to oxidative stress"/>
    <property type="evidence" value="ECO:0007669"/>
    <property type="project" value="InterPro"/>
</dbReference>
<protein>
    <submittedName>
        <fullName evidence="14">Putative peroxidase</fullName>
    </submittedName>
</protein>
<dbReference type="GO" id="GO:0020037">
    <property type="term" value="F:heme binding"/>
    <property type="evidence" value="ECO:0007669"/>
    <property type="project" value="InterPro"/>
</dbReference>
<keyword evidence="10" id="KW-0560">Oxidoreductase</keyword>
<keyword evidence="8" id="KW-0276">Fatty acid metabolism</keyword>
<dbReference type="SUPFAM" id="SSF48113">
    <property type="entry name" value="Heme-dependent peroxidases"/>
    <property type="match status" value="1"/>
</dbReference>
<dbReference type="Gene3D" id="1.10.640.10">
    <property type="entry name" value="Haem peroxidase domain superfamily, animal type"/>
    <property type="match status" value="1"/>
</dbReference>
<evidence type="ECO:0000256" key="12">
    <source>
        <dbReference type="ARBA" id="ARBA00023098"/>
    </source>
</evidence>
<accession>A0A7I7KRG6</accession>
<evidence type="ECO:0000256" key="5">
    <source>
        <dbReference type="ARBA" id="ARBA00022723"/>
    </source>
</evidence>
<evidence type="ECO:0000256" key="11">
    <source>
        <dbReference type="ARBA" id="ARBA00023004"/>
    </source>
</evidence>
<dbReference type="GO" id="GO:0006952">
    <property type="term" value="P:defense response"/>
    <property type="evidence" value="ECO:0007669"/>
    <property type="project" value="UniProtKB-KW"/>
</dbReference>
<dbReference type="EMBL" id="AP022569">
    <property type="protein sequence ID" value="BBX44171.1"/>
    <property type="molecule type" value="Genomic_DNA"/>
</dbReference>
<evidence type="ECO:0000256" key="1">
    <source>
        <dbReference type="ARBA" id="ARBA00001913"/>
    </source>
</evidence>
<keyword evidence="7" id="KW-0611">Plant defense</keyword>
<keyword evidence="3 14" id="KW-0575">Peroxidase</keyword>
<dbReference type="Pfam" id="PF03098">
    <property type="entry name" value="An_peroxidase"/>
    <property type="match status" value="1"/>
</dbReference>
<keyword evidence="6" id="KW-0925">Oxylipin biosynthesis</keyword>
<keyword evidence="12" id="KW-0443">Lipid metabolism</keyword>
<dbReference type="InterPro" id="IPR019791">
    <property type="entry name" value="Haem_peroxidase_animal"/>
</dbReference>
<dbReference type="RefSeq" id="WP_163774482.1">
    <property type="nucleotide sequence ID" value="NZ_AP022569.1"/>
</dbReference>
<sequence length="792" mass="89118">MSYREALEALKRGEYEDVINWFEGLPPEQRDGKACVLAALAHFKREEYQAAAELYAEAVKAGGTDAADWAKMEALAKSNSAAEIYVHVPAPHYPTKTDLLSWPSVPPGAIPDPPAARSCRCCIKWFRLWLGNGAGAVLTVLMDLLIKIVGRVFGYRGTVWTNWYRHGMVVGVLLLAYIRERLSAENLKSTYPPGELVAFLKNGPPPPPGVARFRTADGSWNNLSDPKEGAANTRFLRNVEFSATHPEKSPRLLTPNPREISLKLLTRPDDADGQPDMAPVLFLNLLAASWIQFMTHDWISHGDVAPNSLITVPLPDDDPAIQRYHQHELVISTTEPDPTRNAGMRPDPAATSFINEVTHWWDGSQIYGSDQATQDHLRSHKSGKMRLGPGGLLPVDPKTGVEETAFMRNWWVGLSMLHTLFVREHNAICDMLHRAYPNWDDNLLFNVARLINAAVMAKIHSVEWTPAILPNQTLEMGMNSNWYGLLTYLRHKSKDRKTVAEINIGNPELGGIVGNPINKHDCVFGLSEEFVEVYRLHSLLPETLQLRRRGIPGIYPEAFAASRQRGSTLLTQQYAMSDLFFSFGNQHPGALVLNNFPRFMQDLSVPGNSFFDLGAVDILRARERGVPRYNEFRRQLGLKPIRSFDDLTDDPKALNNLRSVYGGPPDNVEDLDLLIGTLAEAQRPTHFGFGETVFQIFVVSASRRLQADRFYTDCYNEDVYTPEGLRWIDQTDFKTVILRHYPELADTGLANIKNAFEPWDEGPVLSRDSHPLRAWDRDLKPDPWRGDAYRNA</sequence>
<keyword evidence="4" id="KW-0349">Heme</keyword>
<organism evidence="14 15">
    <name type="scientific">Mycobacterium cookii</name>
    <dbReference type="NCBI Taxonomy" id="1775"/>
    <lineage>
        <taxon>Bacteria</taxon>
        <taxon>Bacillati</taxon>
        <taxon>Actinomycetota</taxon>
        <taxon>Actinomycetes</taxon>
        <taxon>Mycobacteriales</taxon>
        <taxon>Mycobacteriaceae</taxon>
        <taxon>Mycobacterium</taxon>
    </lineage>
</organism>
<evidence type="ECO:0000313" key="15">
    <source>
        <dbReference type="Proteomes" id="UP000465866"/>
    </source>
</evidence>
<dbReference type="InterPro" id="IPR050783">
    <property type="entry name" value="Oxylipin_biosynth_metab"/>
</dbReference>
<comment type="cofactor">
    <cofactor evidence="1">
        <name>Ca(2+)</name>
        <dbReference type="ChEBI" id="CHEBI:29108"/>
    </cofactor>
</comment>
<evidence type="ECO:0000256" key="4">
    <source>
        <dbReference type="ARBA" id="ARBA00022617"/>
    </source>
</evidence>
<evidence type="ECO:0000256" key="13">
    <source>
        <dbReference type="ARBA" id="ARBA00023160"/>
    </source>
</evidence>
<evidence type="ECO:0000256" key="9">
    <source>
        <dbReference type="ARBA" id="ARBA00022964"/>
    </source>
</evidence>
<dbReference type="CDD" id="cd09818">
    <property type="entry name" value="PIOX_like"/>
    <property type="match status" value="1"/>
</dbReference>
<keyword evidence="13" id="KW-0275">Fatty acid biosynthesis</keyword>
<dbReference type="PROSITE" id="PS50292">
    <property type="entry name" value="PEROXIDASE_3"/>
    <property type="match status" value="1"/>
</dbReference>
<evidence type="ECO:0000256" key="10">
    <source>
        <dbReference type="ARBA" id="ARBA00023002"/>
    </source>
</evidence>
<dbReference type="PANTHER" id="PTHR11903:SF11">
    <property type="entry name" value="ALPHA-DIOXYGENASE 1"/>
    <property type="match status" value="1"/>
</dbReference>
<gene>
    <name evidence="14" type="ORF">MCOO_01860</name>
</gene>
<evidence type="ECO:0000256" key="7">
    <source>
        <dbReference type="ARBA" id="ARBA00022821"/>
    </source>
</evidence>